<comment type="caution">
    <text evidence="2">The sequence shown here is derived from an EMBL/GenBank/DDBJ whole genome shotgun (WGS) entry which is preliminary data.</text>
</comment>
<feature type="domain" description="FlgO" evidence="1">
    <location>
        <begin position="23"/>
        <end position="152"/>
    </location>
</feature>
<evidence type="ECO:0000313" key="3">
    <source>
        <dbReference type="Proteomes" id="UP000614424"/>
    </source>
</evidence>
<reference evidence="2 3" key="1">
    <citation type="submission" date="2020-08" db="EMBL/GenBank/DDBJ databases">
        <title>Bridging the membrane lipid divide: bacteria of the FCB group superphylum have the potential to synthesize archaeal ether lipids.</title>
        <authorList>
            <person name="Villanueva L."/>
            <person name="Von Meijenfeldt F.A.B."/>
            <person name="Westbye A.B."/>
            <person name="Yadav S."/>
            <person name="Hopmans E.C."/>
            <person name="Dutilh B.E."/>
            <person name="Sinninghe Damste J.S."/>
        </authorList>
    </citation>
    <scope>NUCLEOTIDE SEQUENCE [LARGE SCALE GENOMIC DNA]</scope>
    <source>
        <strain evidence="2">NIOZ-UU47</strain>
    </source>
</reference>
<dbReference type="EMBL" id="JACNJZ010000095">
    <property type="protein sequence ID" value="MBC8317655.1"/>
    <property type="molecule type" value="Genomic_DNA"/>
</dbReference>
<sequence>MPDSLRSQGTDTLLSDISRDVAGKVFYQLKDDGEKNYSSRVAVVAAVPLSDLKRETEFGRVMGEFLLTDLADRGLKVKELRLGKEINILAQTGEFILSRNIGELANVSPELDYVVVSTFTNTRKMLIIQGRLVNLKNGLIKTSWRYTMPLNRELLGLFHTIEKPYTIAVKGMLK</sequence>
<name>A0A8J6NCV5_9BACT</name>
<organism evidence="2 3">
    <name type="scientific">Candidatus Desulfobia pelagia</name>
    <dbReference type="NCBI Taxonomy" id="2841692"/>
    <lineage>
        <taxon>Bacteria</taxon>
        <taxon>Pseudomonadati</taxon>
        <taxon>Thermodesulfobacteriota</taxon>
        <taxon>Desulfobulbia</taxon>
        <taxon>Desulfobulbales</taxon>
        <taxon>Desulfobulbaceae</taxon>
        <taxon>Candidatus Desulfobia</taxon>
    </lineage>
</organism>
<dbReference type="InterPro" id="IPR041215">
    <property type="entry name" value="FlgO_dom"/>
</dbReference>
<accession>A0A8J6NCV5</accession>
<proteinExistence type="predicted"/>
<evidence type="ECO:0000313" key="2">
    <source>
        <dbReference type="EMBL" id="MBC8317655.1"/>
    </source>
</evidence>
<dbReference type="Proteomes" id="UP000614424">
    <property type="component" value="Unassembled WGS sequence"/>
</dbReference>
<dbReference type="AlphaFoldDB" id="A0A8J6NCV5"/>
<evidence type="ECO:0000259" key="1">
    <source>
        <dbReference type="Pfam" id="PF17680"/>
    </source>
</evidence>
<dbReference type="Pfam" id="PF17680">
    <property type="entry name" value="FlgO"/>
    <property type="match status" value="1"/>
</dbReference>
<protein>
    <recommendedName>
        <fullName evidence="1">FlgO domain-containing protein</fullName>
    </recommendedName>
</protein>
<gene>
    <name evidence="2" type="ORF">H8E41_07085</name>
</gene>